<protein>
    <submittedName>
        <fullName evidence="1">Uncharacterized protein</fullName>
    </submittedName>
</protein>
<dbReference type="Proteomes" id="UP000262969">
    <property type="component" value="Unassembled WGS sequence"/>
</dbReference>
<sequence length="111" mass="12504">SIENEGIGNRVIKSDYITLAIKAPLNLKSPNCLLLVNLSSVGFERLLRNSLSSGKLTVFDAQGKLLFTEHKEVSEFLDEYIKEHDTTLESLVERREELSKKSGFNLNLSYS</sequence>
<evidence type="ECO:0000313" key="2">
    <source>
        <dbReference type="Proteomes" id="UP000262969"/>
    </source>
</evidence>
<dbReference type="EMBL" id="DPVV01000501">
    <property type="protein sequence ID" value="HCL03728.1"/>
    <property type="molecule type" value="Genomic_DNA"/>
</dbReference>
<feature type="non-terminal residue" evidence="1">
    <location>
        <position position="111"/>
    </location>
</feature>
<comment type="caution">
    <text evidence="1">The sequence shown here is derived from an EMBL/GenBank/DDBJ whole genome shotgun (WGS) entry which is preliminary data.</text>
</comment>
<evidence type="ECO:0000313" key="1">
    <source>
        <dbReference type="EMBL" id="HCL03728.1"/>
    </source>
</evidence>
<accession>A0A3D2XBL3</accession>
<organism evidence="1 2">
    <name type="scientific">Lachnoclostridium phytofermentans</name>
    <dbReference type="NCBI Taxonomy" id="66219"/>
    <lineage>
        <taxon>Bacteria</taxon>
        <taxon>Bacillati</taxon>
        <taxon>Bacillota</taxon>
        <taxon>Clostridia</taxon>
        <taxon>Lachnospirales</taxon>
        <taxon>Lachnospiraceae</taxon>
    </lineage>
</organism>
<feature type="non-terminal residue" evidence="1">
    <location>
        <position position="1"/>
    </location>
</feature>
<dbReference type="AlphaFoldDB" id="A0A3D2XBL3"/>
<proteinExistence type="predicted"/>
<name>A0A3D2XBL3_9FIRM</name>
<reference evidence="1 2" key="1">
    <citation type="journal article" date="2018" name="Nat. Biotechnol.">
        <title>A standardized bacterial taxonomy based on genome phylogeny substantially revises the tree of life.</title>
        <authorList>
            <person name="Parks D.H."/>
            <person name="Chuvochina M."/>
            <person name="Waite D.W."/>
            <person name="Rinke C."/>
            <person name="Skarshewski A."/>
            <person name="Chaumeil P.A."/>
            <person name="Hugenholtz P."/>
        </authorList>
    </citation>
    <scope>NUCLEOTIDE SEQUENCE [LARGE SCALE GENOMIC DNA]</scope>
    <source>
        <strain evidence="1">UBA11728</strain>
    </source>
</reference>
<gene>
    <name evidence="1" type="ORF">DHW61_15210</name>
</gene>